<protein>
    <submittedName>
        <fullName evidence="1">Uncharacterized protein</fullName>
    </submittedName>
</protein>
<evidence type="ECO:0000313" key="2">
    <source>
        <dbReference type="Proteomes" id="UP001152888"/>
    </source>
</evidence>
<comment type="caution">
    <text evidence="1">The sequence shown here is derived from an EMBL/GenBank/DDBJ whole genome shotgun (WGS) entry which is preliminary data.</text>
</comment>
<keyword evidence="2" id="KW-1185">Reference proteome</keyword>
<evidence type="ECO:0000313" key="1">
    <source>
        <dbReference type="EMBL" id="CAH1982165.1"/>
    </source>
</evidence>
<gene>
    <name evidence="1" type="ORF">ACAOBT_LOCUS14866</name>
</gene>
<accession>A0A9P0PE86</accession>
<name>A0A9P0PE86_ACAOB</name>
<dbReference type="AlphaFoldDB" id="A0A9P0PE86"/>
<dbReference type="EMBL" id="CAKOFQ010006917">
    <property type="protein sequence ID" value="CAH1982165.1"/>
    <property type="molecule type" value="Genomic_DNA"/>
</dbReference>
<dbReference type="OrthoDB" id="6362223at2759"/>
<proteinExistence type="predicted"/>
<organism evidence="1 2">
    <name type="scientific">Acanthoscelides obtectus</name>
    <name type="common">Bean weevil</name>
    <name type="synonym">Bruchus obtectus</name>
    <dbReference type="NCBI Taxonomy" id="200917"/>
    <lineage>
        <taxon>Eukaryota</taxon>
        <taxon>Metazoa</taxon>
        <taxon>Ecdysozoa</taxon>
        <taxon>Arthropoda</taxon>
        <taxon>Hexapoda</taxon>
        <taxon>Insecta</taxon>
        <taxon>Pterygota</taxon>
        <taxon>Neoptera</taxon>
        <taxon>Endopterygota</taxon>
        <taxon>Coleoptera</taxon>
        <taxon>Polyphaga</taxon>
        <taxon>Cucujiformia</taxon>
        <taxon>Chrysomeloidea</taxon>
        <taxon>Chrysomelidae</taxon>
        <taxon>Bruchinae</taxon>
        <taxon>Bruchini</taxon>
        <taxon>Acanthoscelides</taxon>
    </lineage>
</organism>
<reference evidence="1" key="1">
    <citation type="submission" date="2022-03" db="EMBL/GenBank/DDBJ databases">
        <authorList>
            <person name="Sayadi A."/>
        </authorList>
    </citation>
    <scope>NUCLEOTIDE SEQUENCE</scope>
</reference>
<dbReference type="Proteomes" id="UP001152888">
    <property type="component" value="Unassembled WGS sequence"/>
</dbReference>
<sequence length="99" mass="11484">MDFSSVLNADHREILHNMLATDDGFEGIVLSSEPLSNGFSTVIPLNICSKEEAFRWLGLFQEKSKISFRVKRCHAENTQKIIFKKEYHCIHNTKPKRNF</sequence>